<keyword evidence="3" id="KW-1185">Reference proteome</keyword>
<feature type="domain" description="Bacteriophage Mu GpT" evidence="1">
    <location>
        <begin position="8"/>
        <end position="296"/>
    </location>
</feature>
<dbReference type="AlphaFoldDB" id="A0AAF0C9A4"/>
<dbReference type="Proteomes" id="UP000032352">
    <property type="component" value="Chromosome"/>
</dbReference>
<dbReference type="InterPro" id="IPR018774">
    <property type="entry name" value="Phage_Mu_GpT"/>
</dbReference>
<evidence type="ECO:0000313" key="2">
    <source>
        <dbReference type="EMBL" id="WDE07287.1"/>
    </source>
</evidence>
<sequence length="297" mass="33268">MIINSANLSSLFVSLQASFNIGLTVKETFWQHIATEMPSTTSENIYHELGEFPDLREWLGDRHIKRLSAKGYSIVNKKFEATIGIAKDKLEDDQYQIFSKRFEMMGHAVATHPDKLVYGLLPEGFNSPGFDGQNFFDTDHPVGDEETGIQSVSNMQAGSGAPWFLIDDTRPIKPMIWQKRKDYKLTAMTKDDDESVFMRDEFRYGVDARVNTGFAIWQLAFGSKADLTITNFDAAMTQMGSLKSDQGRPLGVMPNKLICGISNRAAAKKVVDNARLANGEDNHNYKAVEVVVVPWLA</sequence>
<protein>
    <submittedName>
        <fullName evidence="2">Mu-like prophage major head subunit gpT family protein</fullName>
    </submittedName>
</protein>
<dbReference type="KEGG" id="tvd:SG34_010560"/>
<proteinExistence type="predicted"/>
<accession>A0AAF0C9A4</accession>
<dbReference type="EMBL" id="CP059733">
    <property type="protein sequence ID" value="WDE07287.1"/>
    <property type="molecule type" value="Genomic_DNA"/>
</dbReference>
<organism evidence="2 3">
    <name type="scientific">Thalassomonas viridans</name>
    <dbReference type="NCBI Taxonomy" id="137584"/>
    <lineage>
        <taxon>Bacteria</taxon>
        <taxon>Pseudomonadati</taxon>
        <taxon>Pseudomonadota</taxon>
        <taxon>Gammaproteobacteria</taxon>
        <taxon>Alteromonadales</taxon>
        <taxon>Colwelliaceae</taxon>
        <taxon>Thalassomonas</taxon>
    </lineage>
</organism>
<evidence type="ECO:0000313" key="3">
    <source>
        <dbReference type="Proteomes" id="UP000032352"/>
    </source>
</evidence>
<reference evidence="2 3" key="1">
    <citation type="journal article" date="2015" name="Genome Announc.">
        <title>Draft Genome Sequences of Marine Isolates of Thalassomonas viridans and Thalassomonas actiniarum.</title>
        <authorList>
            <person name="Olonade I."/>
            <person name="van Zyl L.J."/>
            <person name="Trindade M."/>
        </authorList>
    </citation>
    <scope>NUCLEOTIDE SEQUENCE [LARGE SCALE GENOMIC DNA]</scope>
    <source>
        <strain evidence="2 3">XOM25</strain>
    </source>
</reference>
<name>A0AAF0C9A4_9GAMM</name>
<gene>
    <name evidence="2" type="ORF">SG34_010560</name>
</gene>
<evidence type="ECO:0000259" key="1">
    <source>
        <dbReference type="Pfam" id="PF10124"/>
    </source>
</evidence>
<reference evidence="2 3" key="2">
    <citation type="journal article" date="2022" name="Mar. Drugs">
        <title>Bioassay-Guided Fractionation Leads to the Detection of Cholic Acid Generated by the Rare Thalassomonas sp.</title>
        <authorList>
            <person name="Pheiffer F."/>
            <person name="Schneider Y.K."/>
            <person name="Hansen E.H."/>
            <person name="Andersen J.H."/>
            <person name="Isaksson J."/>
            <person name="Busche T."/>
            <person name="R C."/>
            <person name="Kalinowski J."/>
            <person name="Zyl L.V."/>
            <person name="Trindade M."/>
        </authorList>
    </citation>
    <scope>NUCLEOTIDE SEQUENCE [LARGE SCALE GENOMIC DNA]</scope>
    <source>
        <strain evidence="2 3">XOM25</strain>
    </source>
</reference>
<dbReference type="RefSeq" id="WP_044840716.1">
    <property type="nucleotide sequence ID" value="NZ_CP059733.1"/>
</dbReference>
<dbReference type="Pfam" id="PF10124">
    <property type="entry name" value="Mu-like_gpT"/>
    <property type="match status" value="1"/>
</dbReference>